<name>A0A0B4FGR3_METAF</name>
<comment type="caution">
    <text evidence="2">The sequence shown here is derived from an EMBL/GenBank/DDBJ whole genome shotgun (WGS) entry which is preliminary data.</text>
</comment>
<organism evidence="2 3">
    <name type="scientific">Metarhizium anisopliae (strain ARSEF 549)</name>
    <dbReference type="NCBI Taxonomy" id="3151832"/>
    <lineage>
        <taxon>Eukaryota</taxon>
        <taxon>Fungi</taxon>
        <taxon>Dikarya</taxon>
        <taxon>Ascomycota</taxon>
        <taxon>Pezizomycotina</taxon>
        <taxon>Sordariomycetes</taxon>
        <taxon>Hypocreomycetidae</taxon>
        <taxon>Hypocreales</taxon>
        <taxon>Clavicipitaceae</taxon>
        <taxon>Metarhizium</taxon>
    </lineage>
</organism>
<evidence type="ECO:0000313" key="2">
    <source>
        <dbReference type="EMBL" id="KID69653.1"/>
    </source>
</evidence>
<protein>
    <submittedName>
        <fullName evidence="2">Uncharacterized protein</fullName>
    </submittedName>
</protein>
<accession>A0A0B4FGR3</accession>
<dbReference type="VEuPathDB" id="FungiDB:MAN_02167"/>
<proteinExistence type="predicted"/>
<evidence type="ECO:0000256" key="1">
    <source>
        <dbReference type="SAM" id="MobiDB-lite"/>
    </source>
</evidence>
<dbReference type="EMBL" id="AZNF01000002">
    <property type="protein sequence ID" value="KID69653.1"/>
    <property type="molecule type" value="Genomic_DNA"/>
</dbReference>
<feature type="region of interest" description="Disordered" evidence="1">
    <location>
        <begin position="1"/>
        <end position="20"/>
    </location>
</feature>
<reference evidence="2 3" key="1">
    <citation type="journal article" date="2014" name="Proc. Natl. Acad. Sci. U.S.A.">
        <title>Trajectory and genomic determinants of fungal-pathogen speciation and host adaptation.</title>
        <authorList>
            <person name="Hu X."/>
            <person name="Xiao G."/>
            <person name="Zheng P."/>
            <person name="Shang Y."/>
            <person name="Su Y."/>
            <person name="Zhang X."/>
            <person name="Liu X."/>
            <person name="Zhan S."/>
            <person name="St Leger R.J."/>
            <person name="Wang C."/>
        </authorList>
    </citation>
    <scope>NUCLEOTIDE SEQUENCE [LARGE SCALE GENOMIC DNA]</scope>
    <source>
        <strain evidence="2 3">ARSEF 549</strain>
    </source>
</reference>
<evidence type="ECO:0000313" key="3">
    <source>
        <dbReference type="Proteomes" id="UP000031186"/>
    </source>
</evidence>
<dbReference type="AlphaFoldDB" id="A0A0B4FGR3"/>
<gene>
    <name evidence="2" type="ORF">MAN_02167</name>
</gene>
<dbReference type="HOGENOM" id="CLU_2292325_0_0_1"/>
<dbReference type="Proteomes" id="UP000031186">
    <property type="component" value="Unassembled WGS sequence"/>
</dbReference>
<keyword evidence="3" id="KW-1185">Reference proteome</keyword>
<dbReference type="OrthoDB" id="4937565at2759"/>
<feature type="non-terminal residue" evidence="2">
    <location>
        <position position="1"/>
    </location>
</feature>
<sequence length="101" mass="11039">MGNAAQRSGSRPARSAGEDVDAAVQQAGLELYTNALDLASDFGTYMSSLGRTRQRLLAAVHSRQLTFVAGRESETAAGAALYRSFFEERREQLEQCVLRAR</sequence>